<proteinExistence type="predicted"/>
<keyword evidence="3" id="KW-1185">Reference proteome</keyword>
<accession>A0A4Y3HT26</accession>
<dbReference type="Pfam" id="PF11376">
    <property type="entry name" value="DUF3179"/>
    <property type="match status" value="1"/>
</dbReference>
<dbReference type="AlphaFoldDB" id="A0A4Y3HT26"/>
<evidence type="ECO:0000313" key="3">
    <source>
        <dbReference type="Proteomes" id="UP000318717"/>
    </source>
</evidence>
<keyword evidence="1" id="KW-0812">Transmembrane</keyword>
<gene>
    <name evidence="2" type="ORF">VIN01S_09690</name>
</gene>
<sequence>MKKVIFNVYAATLASIAVFCAVLMTEPGQSLAVPRDWVLGYYNNFYLFVTLQTIALVGLWVLSEKWRMWNRKLMSLATIGVFITFWAESHAMPTAFPTEQFNAAYYSIEEAEEKIPAEDQRVYVVEQGDEVRIFPRYHIQVPHVAGWKHEDTDYAITYCGLSNLPMVVETDYGLGEADLQVLGQTHNNLVFKDVNNGTAIQQATMQSEFTEHSPTVIPNTMMDWEEAKALYPDAKVYLYGMDRMIDGLLLDLFEQPLIDQRDLENEKFIFPTLALTDQRMNPKTEIFGYDNGQGQQIAIHPEFARDNDGYQFDLGNETLEIESDGNIVRLVNAKTSQQVPTHNGFHFGIWAEYFPESEVLQ</sequence>
<reference evidence="2 3" key="1">
    <citation type="submission" date="2019-06" db="EMBL/GenBank/DDBJ databases">
        <title>Whole genome shotgun sequence of Vibrio inusitatus NBRC 102082.</title>
        <authorList>
            <person name="Hosoyama A."/>
            <person name="Uohara A."/>
            <person name="Ohji S."/>
            <person name="Ichikawa N."/>
        </authorList>
    </citation>
    <scope>NUCLEOTIDE SEQUENCE [LARGE SCALE GENOMIC DNA]</scope>
    <source>
        <strain evidence="2 3">NBRC 102082</strain>
    </source>
</reference>
<dbReference type="InterPro" id="IPR021516">
    <property type="entry name" value="DUF3179"/>
</dbReference>
<evidence type="ECO:0008006" key="4">
    <source>
        <dbReference type="Google" id="ProtNLM"/>
    </source>
</evidence>
<dbReference type="RefSeq" id="WP_141344550.1">
    <property type="nucleotide sequence ID" value="NZ_BJLF01000003.1"/>
</dbReference>
<comment type="caution">
    <text evidence="2">The sequence shown here is derived from an EMBL/GenBank/DDBJ whole genome shotgun (WGS) entry which is preliminary data.</text>
</comment>
<organism evidence="2 3">
    <name type="scientific">Vibrio inusitatus NBRC 102082</name>
    <dbReference type="NCBI Taxonomy" id="1219070"/>
    <lineage>
        <taxon>Bacteria</taxon>
        <taxon>Pseudomonadati</taxon>
        <taxon>Pseudomonadota</taxon>
        <taxon>Gammaproteobacteria</taxon>
        <taxon>Vibrionales</taxon>
        <taxon>Vibrionaceae</taxon>
        <taxon>Vibrio</taxon>
    </lineage>
</organism>
<protein>
    <recommendedName>
        <fullName evidence="4">DUF3179 domain-containing protein</fullName>
    </recommendedName>
</protein>
<feature type="transmembrane region" description="Helical" evidence="1">
    <location>
        <begin position="73"/>
        <end position="92"/>
    </location>
</feature>
<keyword evidence="1" id="KW-0472">Membrane</keyword>
<evidence type="ECO:0000256" key="1">
    <source>
        <dbReference type="SAM" id="Phobius"/>
    </source>
</evidence>
<dbReference type="EMBL" id="BJLF01000003">
    <property type="protein sequence ID" value="GEA50165.1"/>
    <property type="molecule type" value="Genomic_DNA"/>
</dbReference>
<feature type="transmembrane region" description="Helical" evidence="1">
    <location>
        <begin position="42"/>
        <end position="61"/>
    </location>
</feature>
<dbReference type="OrthoDB" id="5844941at2"/>
<dbReference type="Proteomes" id="UP000318717">
    <property type="component" value="Unassembled WGS sequence"/>
</dbReference>
<name>A0A4Y3HT26_9VIBR</name>
<keyword evidence="1" id="KW-1133">Transmembrane helix</keyword>
<evidence type="ECO:0000313" key="2">
    <source>
        <dbReference type="EMBL" id="GEA50165.1"/>
    </source>
</evidence>